<feature type="region of interest" description="Disordered" evidence="16">
    <location>
        <begin position="741"/>
        <end position="766"/>
    </location>
</feature>
<keyword evidence="14 17" id="KW-0472">Membrane</keyword>
<keyword evidence="6" id="KW-0926">Vacuole</keyword>
<keyword evidence="5" id="KW-1003">Cell membrane</keyword>
<accession>A0A835Q5I0</accession>
<feature type="region of interest" description="Disordered" evidence="16">
    <location>
        <begin position="1"/>
        <end position="21"/>
    </location>
</feature>
<dbReference type="InterPro" id="IPR003593">
    <property type="entry name" value="AAA+_ATPase"/>
</dbReference>
<dbReference type="PANTHER" id="PTHR43394">
    <property type="entry name" value="ATP-DEPENDENT PERMEASE MDL1, MITOCHONDRIAL"/>
    <property type="match status" value="1"/>
</dbReference>
<dbReference type="InterPro" id="IPR036770">
    <property type="entry name" value="Ankyrin_rpt-contain_sf"/>
</dbReference>
<dbReference type="EMBL" id="JADCNL010000010">
    <property type="protein sequence ID" value="KAG0463277.1"/>
    <property type="molecule type" value="Genomic_DNA"/>
</dbReference>
<evidence type="ECO:0000256" key="12">
    <source>
        <dbReference type="ARBA" id="ARBA00023016"/>
    </source>
</evidence>
<evidence type="ECO:0000256" key="17">
    <source>
        <dbReference type="SAM" id="Phobius"/>
    </source>
</evidence>
<dbReference type="GO" id="GO:0005886">
    <property type="term" value="C:plasma membrane"/>
    <property type="evidence" value="ECO:0007669"/>
    <property type="project" value="UniProtKB-SubCell"/>
</dbReference>
<dbReference type="OrthoDB" id="9446342at2759"/>
<keyword evidence="9" id="KW-0547">Nucleotide-binding</keyword>
<feature type="transmembrane region" description="Helical" evidence="17">
    <location>
        <begin position="1275"/>
        <end position="1300"/>
    </location>
</feature>
<feature type="domain" description="ABC transporter" evidence="18">
    <location>
        <begin position="382"/>
        <end position="619"/>
    </location>
</feature>
<keyword evidence="13 15" id="KW-0040">ANK repeat</keyword>
<dbReference type="Pfam" id="PF12796">
    <property type="entry name" value="Ank_2"/>
    <property type="match status" value="3"/>
</dbReference>
<keyword evidence="7 17" id="KW-0812">Transmembrane</keyword>
<dbReference type="GO" id="GO:0005743">
    <property type="term" value="C:mitochondrial inner membrane"/>
    <property type="evidence" value="ECO:0007669"/>
    <property type="project" value="TreeGrafter"/>
</dbReference>
<evidence type="ECO:0000313" key="20">
    <source>
        <dbReference type="EMBL" id="KAG0463277.1"/>
    </source>
</evidence>
<evidence type="ECO:0000256" key="6">
    <source>
        <dbReference type="ARBA" id="ARBA00022554"/>
    </source>
</evidence>
<dbReference type="GO" id="GO:0015421">
    <property type="term" value="F:ABC-type oligopeptide transporter activity"/>
    <property type="evidence" value="ECO:0007669"/>
    <property type="project" value="TreeGrafter"/>
</dbReference>
<feature type="transmembrane region" description="Helical" evidence="17">
    <location>
        <begin position="285"/>
        <end position="313"/>
    </location>
</feature>
<dbReference type="InterPro" id="IPR017871">
    <property type="entry name" value="ABC_transporter-like_CS"/>
</dbReference>
<dbReference type="GO" id="GO:0010044">
    <property type="term" value="P:response to aluminum ion"/>
    <property type="evidence" value="ECO:0007669"/>
    <property type="project" value="UniProtKB-ARBA"/>
</dbReference>
<dbReference type="Proteomes" id="UP000636800">
    <property type="component" value="Chromosome 10"/>
</dbReference>
<dbReference type="FunFam" id="3.40.50.300:FF:000836">
    <property type="entry name" value="ABC transporter B family member 25"/>
    <property type="match status" value="1"/>
</dbReference>
<evidence type="ECO:0000259" key="18">
    <source>
        <dbReference type="PROSITE" id="PS50893"/>
    </source>
</evidence>
<feature type="transmembrane region" description="Helical" evidence="17">
    <location>
        <begin position="325"/>
        <end position="345"/>
    </location>
</feature>
<keyword evidence="4" id="KW-0813">Transport</keyword>
<proteinExistence type="inferred from homology"/>
<dbReference type="CDD" id="cd18780">
    <property type="entry name" value="ABC_6TM_AtABCB27_like"/>
    <property type="match status" value="1"/>
</dbReference>
<dbReference type="GO" id="GO:0005774">
    <property type="term" value="C:vacuolar membrane"/>
    <property type="evidence" value="ECO:0007669"/>
    <property type="project" value="UniProtKB-SubCell"/>
</dbReference>
<feature type="transmembrane region" description="Helical" evidence="17">
    <location>
        <begin position="191"/>
        <end position="220"/>
    </location>
</feature>
<feature type="transmembrane region" description="Helical" evidence="17">
    <location>
        <begin position="1209"/>
        <end position="1229"/>
    </location>
</feature>
<feature type="repeat" description="ANK" evidence="15">
    <location>
        <begin position="980"/>
        <end position="1012"/>
    </location>
</feature>
<dbReference type="InterPro" id="IPR011527">
    <property type="entry name" value="ABC1_TM_dom"/>
</dbReference>
<evidence type="ECO:0000256" key="14">
    <source>
        <dbReference type="ARBA" id="ARBA00023136"/>
    </source>
</evidence>
<evidence type="ECO:0000256" key="15">
    <source>
        <dbReference type="PROSITE-ProRule" id="PRU00023"/>
    </source>
</evidence>
<feature type="transmembrane region" description="Helical" evidence="17">
    <location>
        <begin position="105"/>
        <end position="126"/>
    </location>
</feature>
<feature type="repeat" description="ANK" evidence="15">
    <location>
        <begin position="946"/>
        <end position="973"/>
    </location>
</feature>
<dbReference type="GO" id="GO:0016887">
    <property type="term" value="F:ATP hydrolysis activity"/>
    <property type="evidence" value="ECO:0007669"/>
    <property type="project" value="InterPro"/>
</dbReference>
<comment type="subcellular location">
    <subcellularLocation>
        <location evidence="2">Cell membrane</location>
        <topology evidence="2">Multi-pass membrane protein</topology>
    </subcellularLocation>
    <subcellularLocation>
        <location evidence="1">Vacuole membrane</location>
        <topology evidence="1">Multi-pass membrane protein</topology>
    </subcellularLocation>
</comment>
<dbReference type="FunFam" id="1.25.40.20:FF:000245">
    <property type="entry name" value="Ankyrin repeat-containing protein ITN1"/>
    <property type="match status" value="1"/>
</dbReference>
<dbReference type="Pfam" id="PF13962">
    <property type="entry name" value="PGG"/>
    <property type="match status" value="1"/>
</dbReference>
<comment type="caution">
    <text evidence="20">The sequence shown here is derived from an EMBL/GenBank/DDBJ whole genome shotgun (WGS) entry which is preliminary data.</text>
</comment>
<evidence type="ECO:0000256" key="11">
    <source>
        <dbReference type="ARBA" id="ARBA00022989"/>
    </source>
</evidence>
<dbReference type="Pfam" id="PF00664">
    <property type="entry name" value="ABC_membrane"/>
    <property type="match status" value="1"/>
</dbReference>
<dbReference type="InterPro" id="IPR002110">
    <property type="entry name" value="Ankyrin_rpt"/>
</dbReference>
<dbReference type="PROSITE" id="PS50297">
    <property type="entry name" value="ANK_REP_REGION"/>
    <property type="match status" value="4"/>
</dbReference>
<dbReference type="GO" id="GO:0090374">
    <property type="term" value="P:oligopeptide export from mitochondrion"/>
    <property type="evidence" value="ECO:0007669"/>
    <property type="project" value="TreeGrafter"/>
</dbReference>
<keyword evidence="8" id="KW-0677">Repeat</keyword>
<evidence type="ECO:0000259" key="19">
    <source>
        <dbReference type="PROSITE" id="PS50929"/>
    </source>
</evidence>
<keyword evidence="12" id="KW-0346">Stress response</keyword>
<dbReference type="PROSITE" id="PS50088">
    <property type="entry name" value="ANK_REPEAT"/>
    <property type="match status" value="4"/>
</dbReference>
<dbReference type="Gene3D" id="1.20.1560.10">
    <property type="entry name" value="ABC transporter type 1, transmembrane domain"/>
    <property type="match status" value="1"/>
</dbReference>
<evidence type="ECO:0000256" key="4">
    <source>
        <dbReference type="ARBA" id="ARBA00022448"/>
    </source>
</evidence>
<evidence type="ECO:0000256" key="1">
    <source>
        <dbReference type="ARBA" id="ARBA00004128"/>
    </source>
</evidence>
<evidence type="ECO:0000256" key="2">
    <source>
        <dbReference type="ARBA" id="ARBA00004651"/>
    </source>
</evidence>
<gene>
    <name evidence="20" type="ORF">HPP92_019346</name>
</gene>
<dbReference type="InterPro" id="IPR027417">
    <property type="entry name" value="P-loop_NTPase"/>
</dbReference>
<feature type="compositionally biased region" description="Polar residues" evidence="16">
    <location>
        <begin position="1"/>
        <end position="12"/>
    </location>
</feature>
<dbReference type="SUPFAM" id="SSF52540">
    <property type="entry name" value="P-loop containing nucleoside triphosphate hydrolases"/>
    <property type="match status" value="1"/>
</dbReference>
<sequence length="1315" mass="142780">MGKLKINSTPTNRMPLLNGEESSSNAVTDLEHGDAVQPANVGFGRVLRLAKPEAGRLVIASIALLIASTSNILVPKYGGKIIDIVSKDFKGPEQRVEALNAIKNTVIWIVTVVFVGSFSAAIRAWLFSSSSERVVAKLRKNLFSHLINQEIAFFDVTRTGELLSRLSEDTQIIKNAATTNLSEALRNLSTAFIGLGFMFTTSWRLTLLSLAVVPVISVAVRKFGRFLRELSHKTQAAAAVAASIAEETFGAIRTVRSFAQEDFEISRYSVKVDETLNLGLKQAKVVGLFAGGMNAASTLSVIVVVVYGANLTINGSMTVGNLTSFILYSLTVGSSVSALSGLYTTAMKAAGASRRVFQLLDRASSMPKSGDKCPTHDQDGALELDDVWFAYPSRPTHMVLKGISLKLSPGSKFALVGPSGGGKTTVANLIERFYDPVKGKILLNGIPLVEISHKYLHKQLSIVSQEPVLFNCSIEENIAYGLNGNASNTDIENAAKMANAHEFVSKFPEQYKTFVGERGIRLSGGQKQRIAIARALMMNPRILLLDEATSALDAESEYLVQDAMDSLMEGRTVLVIAHRLSTVKSADVVAVVFEGQIAESGTHDGLLSKNGIYTALIRQAMSILQGDLASRTTLHQTVQKQLHHEKHTWTRPWNTRRLEMLQAQHPNTRNPFLSPLTVDKAPSCLDPLAIYFPELRLSASSSSPKTLEIEDQGTVKDFLTSECSTAWRWSSSRIIAHVNKRTKKAHNSQAGPATWSHPEGGEKESEIGSTSYLQGIYIGSPLPSPGPSPRATAPALVLSNSGKRMDQMSGKKKYVKQVTGRHNDTELHLAAQRGDATAVQQILSAIDALMTGTASGAEFDAEVAGIRLAMVNEVNEVGETALFVAAEKGHLDVVVELLKYTDKEGVTRKNRSGFDALHVAAREGHHAIVQVLFDRDPTLIKTFGPSNTTPLISAATRGHIEVVRLLLAQDSSMVELAKTNGKNALHFSARQGHVDVVKALLDNDPQLARRTDKKGQTALHMAVKGSSCDAVKALVEADPAIVMLPDKFGNTALHVATRKKRAEIVNVLLLLPDTHVNALTRDHKTAFDIAESLPLSEEAADIKECLSRYGAVRANELNQPRDELRKTVTEIKKDVHTQLEQTRKTNKNVRGIAKEIRKLHREGINNATNSVTLVAVLFATVAFAAIFTVPGGDDDDGVAVAVHTASFKIFFIFNAIALFTSLAVVVVQITLVRGETKSERRVVGVINKLMWLASVCTTVAFIASSYIVVGRHFQWAAILVTVIGGVIMAGVLGTMTYYVVKSKKTRKLRKKEKII</sequence>
<feature type="domain" description="ABC transmembrane type-1" evidence="19">
    <location>
        <begin position="58"/>
        <end position="348"/>
    </location>
</feature>
<dbReference type="Gene3D" id="3.40.50.300">
    <property type="entry name" value="P-loop containing nucleotide triphosphate hydrolases"/>
    <property type="match status" value="1"/>
</dbReference>
<name>A0A835Q5I0_VANPL</name>
<dbReference type="SUPFAM" id="SSF90123">
    <property type="entry name" value="ABC transporter transmembrane region"/>
    <property type="match status" value="1"/>
</dbReference>
<dbReference type="InterPro" id="IPR026961">
    <property type="entry name" value="PGG_dom"/>
</dbReference>
<dbReference type="SMART" id="SM00248">
    <property type="entry name" value="ANK"/>
    <property type="match status" value="7"/>
</dbReference>
<dbReference type="SUPFAM" id="SSF48403">
    <property type="entry name" value="Ankyrin repeat"/>
    <property type="match status" value="1"/>
</dbReference>
<dbReference type="InterPro" id="IPR036640">
    <property type="entry name" value="ABC1_TM_sf"/>
</dbReference>
<dbReference type="PROSITE" id="PS50929">
    <property type="entry name" value="ABC_TM1F"/>
    <property type="match status" value="1"/>
</dbReference>
<feature type="repeat" description="ANK" evidence="15">
    <location>
        <begin position="912"/>
        <end position="935"/>
    </location>
</feature>
<evidence type="ECO:0000256" key="7">
    <source>
        <dbReference type="ARBA" id="ARBA00022692"/>
    </source>
</evidence>
<dbReference type="InterPro" id="IPR039421">
    <property type="entry name" value="Type_1_exporter"/>
</dbReference>
<dbReference type="FunFam" id="1.20.1560.10:FF:000058">
    <property type="entry name" value="ABC transporter B family member 25"/>
    <property type="match status" value="1"/>
</dbReference>
<dbReference type="CDD" id="cd03249">
    <property type="entry name" value="ABC_MTABC3_MDL1_MDL2"/>
    <property type="match status" value="1"/>
</dbReference>
<dbReference type="GO" id="GO:0005524">
    <property type="term" value="F:ATP binding"/>
    <property type="evidence" value="ECO:0007669"/>
    <property type="project" value="UniProtKB-KW"/>
</dbReference>
<reference evidence="20 21" key="1">
    <citation type="journal article" date="2020" name="Nat. Food">
        <title>A phased Vanilla planifolia genome enables genetic improvement of flavour and production.</title>
        <authorList>
            <person name="Hasing T."/>
            <person name="Tang H."/>
            <person name="Brym M."/>
            <person name="Khazi F."/>
            <person name="Huang T."/>
            <person name="Chambers A.H."/>
        </authorList>
    </citation>
    <scope>NUCLEOTIDE SEQUENCE [LARGE SCALE GENOMIC DNA]</scope>
    <source>
        <tissue evidence="20">Leaf</tissue>
    </source>
</reference>
<evidence type="ECO:0000256" key="13">
    <source>
        <dbReference type="ARBA" id="ARBA00023043"/>
    </source>
</evidence>
<keyword evidence="21" id="KW-1185">Reference proteome</keyword>
<dbReference type="InterPro" id="IPR003439">
    <property type="entry name" value="ABC_transporter-like_ATP-bd"/>
</dbReference>
<dbReference type="Gene3D" id="1.25.40.20">
    <property type="entry name" value="Ankyrin repeat-containing domain"/>
    <property type="match status" value="2"/>
</dbReference>
<dbReference type="PANTHER" id="PTHR43394:SF1">
    <property type="entry name" value="ATP-BINDING CASSETTE SUB-FAMILY B MEMBER 10, MITOCHONDRIAL"/>
    <property type="match status" value="1"/>
</dbReference>
<evidence type="ECO:0000313" key="21">
    <source>
        <dbReference type="Proteomes" id="UP000636800"/>
    </source>
</evidence>
<evidence type="ECO:0000256" key="16">
    <source>
        <dbReference type="SAM" id="MobiDB-lite"/>
    </source>
</evidence>
<feature type="transmembrane region" description="Helical" evidence="17">
    <location>
        <begin position="1167"/>
        <end position="1189"/>
    </location>
</feature>
<dbReference type="PROSITE" id="PS50893">
    <property type="entry name" value="ABC_TRANSPORTER_2"/>
    <property type="match status" value="1"/>
</dbReference>
<feature type="repeat" description="ANK" evidence="15">
    <location>
        <begin position="1048"/>
        <end position="1069"/>
    </location>
</feature>
<keyword evidence="10" id="KW-0067">ATP-binding</keyword>
<keyword evidence="11 17" id="KW-1133">Transmembrane helix</keyword>
<dbReference type="Pfam" id="PF00005">
    <property type="entry name" value="ABC_tran"/>
    <property type="match status" value="1"/>
</dbReference>
<evidence type="ECO:0000256" key="8">
    <source>
        <dbReference type="ARBA" id="ARBA00022737"/>
    </source>
</evidence>
<evidence type="ECO:0000256" key="5">
    <source>
        <dbReference type="ARBA" id="ARBA00022475"/>
    </source>
</evidence>
<feature type="transmembrane region" description="Helical" evidence="17">
    <location>
        <begin position="1249"/>
        <end position="1269"/>
    </location>
</feature>
<evidence type="ECO:0000256" key="10">
    <source>
        <dbReference type="ARBA" id="ARBA00022840"/>
    </source>
</evidence>
<comment type="similarity">
    <text evidence="3">Belongs to the ABC transporter superfamily. ABCB family. Multidrug resistance exporter (TC 3.A.1.201) subfamily.</text>
</comment>
<protein>
    <submittedName>
        <fullName evidence="20">Uncharacterized protein</fullName>
    </submittedName>
</protein>
<evidence type="ECO:0000256" key="3">
    <source>
        <dbReference type="ARBA" id="ARBA00007577"/>
    </source>
</evidence>
<organism evidence="20 21">
    <name type="scientific">Vanilla planifolia</name>
    <name type="common">Vanilla</name>
    <dbReference type="NCBI Taxonomy" id="51239"/>
    <lineage>
        <taxon>Eukaryota</taxon>
        <taxon>Viridiplantae</taxon>
        <taxon>Streptophyta</taxon>
        <taxon>Embryophyta</taxon>
        <taxon>Tracheophyta</taxon>
        <taxon>Spermatophyta</taxon>
        <taxon>Magnoliopsida</taxon>
        <taxon>Liliopsida</taxon>
        <taxon>Asparagales</taxon>
        <taxon>Orchidaceae</taxon>
        <taxon>Vanilloideae</taxon>
        <taxon>Vanilleae</taxon>
        <taxon>Vanilla</taxon>
    </lineage>
</organism>
<dbReference type="SMART" id="SM00382">
    <property type="entry name" value="AAA"/>
    <property type="match status" value="1"/>
</dbReference>
<dbReference type="FunFam" id="1.25.40.20:FF:000217">
    <property type="entry name" value="Ankyrin repeat-containing protein ITN1"/>
    <property type="match status" value="1"/>
</dbReference>
<evidence type="ECO:0000256" key="9">
    <source>
        <dbReference type="ARBA" id="ARBA00022741"/>
    </source>
</evidence>
<dbReference type="PROSITE" id="PS00211">
    <property type="entry name" value="ABC_TRANSPORTER_1"/>
    <property type="match status" value="1"/>
</dbReference>